<feature type="compositionally biased region" description="Basic and acidic residues" evidence="1">
    <location>
        <begin position="141"/>
        <end position="152"/>
    </location>
</feature>
<name>A0A427YTV5_9TREE</name>
<sequence>MPQPPLDIVKYLGTPLIPLREQYPPGTGGTGPRADWAEGALKGVEVIQDFEDKVNEYLKTVPTEPVRPHPAHKYPKFVQARANLPSVLKSPADLQKCLSTLPLAAISSVLTALDADPEDLEKAAPATHDKAGYESDGGEAVQEHEERSAQPVDEGKTKAWFWHFSKSPMGSGEFLLMRQGSNEVKMVVRTINSSAFTPPDWDEYVATGPYNYNTKSKASWYWSRTWGATKRLGCHGWVLTDWQRWVFGCFDEGRTHGWVSPIMRFDARSPSIGQAMLYWAKSAMHDPNGFKPSPKDTASMPRIFPDNPARRISVSGAKPRTPTAVKAANESDIEESDVEDAS</sequence>
<dbReference type="AlphaFoldDB" id="A0A427YTV5"/>
<evidence type="ECO:0000313" key="3">
    <source>
        <dbReference type="Proteomes" id="UP000279259"/>
    </source>
</evidence>
<keyword evidence="3" id="KW-1185">Reference proteome</keyword>
<dbReference type="EMBL" id="RSCD01000002">
    <property type="protein sequence ID" value="RSH94435.1"/>
    <property type="molecule type" value="Genomic_DNA"/>
</dbReference>
<proteinExistence type="predicted"/>
<organism evidence="2 3">
    <name type="scientific">Saitozyma podzolica</name>
    <dbReference type="NCBI Taxonomy" id="1890683"/>
    <lineage>
        <taxon>Eukaryota</taxon>
        <taxon>Fungi</taxon>
        <taxon>Dikarya</taxon>
        <taxon>Basidiomycota</taxon>
        <taxon>Agaricomycotina</taxon>
        <taxon>Tremellomycetes</taxon>
        <taxon>Tremellales</taxon>
        <taxon>Trimorphomycetaceae</taxon>
        <taxon>Saitozyma</taxon>
    </lineage>
</organism>
<evidence type="ECO:0000313" key="2">
    <source>
        <dbReference type="EMBL" id="RSH94435.1"/>
    </source>
</evidence>
<dbReference type="Proteomes" id="UP000279259">
    <property type="component" value="Unassembled WGS sequence"/>
</dbReference>
<feature type="region of interest" description="Disordered" evidence="1">
    <location>
        <begin position="289"/>
        <end position="342"/>
    </location>
</feature>
<dbReference type="OrthoDB" id="2579508at2759"/>
<feature type="compositionally biased region" description="Acidic residues" evidence="1">
    <location>
        <begin position="331"/>
        <end position="342"/>
    </location>
</feature>
<protein>
    <submittedName>
        <fullName evidence="2">Uncharacterized protein</fullName>
    </submittedName>
</protein>
<gene>
    <name evidence="2" type="ORF">EHS25_004238</name>
</gene>
<comment type="caution">
    <text evidence="2">The sequence shown here is derived from an EMBL/GenBank/DDBJ whole genome shotgun (WGS) entry which is preliminary data.</text>
</comment>
<reference evidence="2 3" key="1">
    <citation type="submission" date="2018-11" db="EMBL/GenBank/DDBJ databases">
        <title>Genome sequence of Saitozyma podzolica DSM 27192.</title>
        <authorList>
            <person name="Aliyu H."/>
            <person name="Gorte O."/>
            <person name="Ochsenreither K."/>
        </authorList>
    </citation>
    <scope>NUCLEOTIDE SEQUENCE [LARGE SCALE GENOMIC DNA]</scope>
    <source>
        <strain evidence="2 3">DSM 27192</strain>
    </source>
</reference>
<feature type="region of interest" description="Disordered" evidence="1">
    <location>
        <begin position="125"/>
        <end position="152"/>
    </location>
</feature>
<accession>A0A427YTV5</accession>
<evidence type="ECO:0000256" key="1">
    <source>
        <dbReference type="SAM" id="MobiDB-lite"/>
    </source>
</evidence>